<dbReference type="EMBL" id="LVLJ01003523">
    <property type="protein sequence ID" value="OAE21218.1"/>
    <property type="molecule type" value="Genomic_DNA"/>
</dbReference>
<dbReference type="Proteomes" id="UP000077202">
    <property type="component" value="Unassembled WGS sequence"/>
</dbReference>
<accession>A0A176VJS8</accession>
<evidence type="ECO:0000256" key="1">
    <source>
        <dbReference type="SAM" id="MobiDB-lite"/>
    </source>
</evidence>
<name>A0A176VJS8_MARPO</name>
<evidence type="ECO:0000313" key="2">
    <source>
        <dbReference type="EMBL" id="OAE21218.1"/>
    </source>
</evidence>
<protein>
    <submittedName>
        <fullName evidence="2">Uncharacterized protein</fullName>
    </submittedName>
</protein>
<keyword evidence="3" id="KW-1185">Reference proteome</keyword>
<feature type="compositionally biased region" description="Polar residues" evidence="1">
    <location>
        <begin position="53"/>
        <end position="62"/>
    </location>
</feature>
<organism evidence="2 3">
    <name type="scientific">Marchantia polymorpha subsp. ruderalis</name>
    <dbReference type="NCBI Taxonomy" id="1480154"/>
    <lineage>
        <taxon>Eukaryota</taxon>
        <taxon>Viridiplantae</taxon>
        <taxon>Streptophyta</taxon>
        <taxon>Embryophyta</taxon>
        <taxon>Marchantiophyta</taxon>
        <taxon>Marchantiopsida</taxon>
        <taxon>Marchantiidae</taxon>
        <taxon>Marchantiales</taxon>
        <taxon>Marchantiaceae</taxon>
        <taxon>Marchantia</taxon>
    </lineage>
</organism>
<reference evidence="2" key="1">
    <citation type="submission" date="2016-03" db="EMBL/GenBank/DDBJ databases">
        <title>Mechanisms controlling the formation of the plant cell surface in tip-growing cells are functionally conserved among land plants.</title>
        <authorList>
            <person name="Honkanen S."/>
            <person name="Jones V.A."/>
            <person name="Morieri G."/>
            <person name="Champion C."/>
            <person name="Hetherington A.J."/>
            <person name="Kelly S."/>
            <person name="Saint-Marcoux D."/>
            <person name="Proust H."/>
            <person name="Prescott H."/>
            <person name="Dolan L."/>
        </authorList>
    </citation>
    <scope>NUCLEOTIDE SEQUENCE [LARGE SCALE GENOMIC DNA]</scope>
    <source>
        <tissue evidence="2">Whole gametophyte</tissue>
    </source>
</reference>
<comment type="caution">
    <text evidence="2">The sequence shown here is derived from an EMBL/GenBank/DDBJ whole genome shotgun (WGS) entry which is preliminary data.</text>
</comment>
<evidence type="ECO:0000313" key="3">
    <source>
        <dbReference type="Proteomes" id="UP000077202"/>
    </source>
</evidence>
<dbReference type="AlphaFoldDB" id="A0A176VJS8"/>
<gene>
    <name evidence="2" type="ORF">AXG93_4012s1490</name>
</gene>
<feature type="region of interest" description="Disordered" evidence="1">
    <location>
        <begin position="48"/>
        <end position="77"/>
    </location>
</feature>
<sequence length="77" mass="8607">MAEMDNGEYEVKDEELVDFEESDYGFGSNKELEIDDEVVQLHLEGNAVLNSHEGMQSDTGQKPASRKLDLVPPPPSR</sequence>
<proteinExistence type="predicted"/>